<reference evidence="2 3" key="1">
    <citation type="submission" date="2017-10" db="EMBL/GenBank/DDBJ databases">
        <title>Sequencing the genomes of 1000 actinobacteria strains.</title>
        <authorList>
            <person name="Klenk H.-P."/>
        </authorList>
    </citation>
    <scope>NUCLEOTIDE SEQUENCE [LARGE SCALE GENOMIC DNA]</scope>
    <source>
        <strain evidence="2 3">DSM 21838</strain>
    </source>
</reference>
<dbReference type="Proteomes" id="UP000222106">
    <property type="component" value="Unassembled WGS sequence"/>
</dbReference>
<protein>
    <submittedName>
        <fullName evidence="2">Uncharacterized protein</fullName>
    </submittedName>
</protein>
<evidence type="ECO:0000313" key="2">
    <source>
        <dbReference type="EMBL" id="PFG39452.1"/>
    </source>
</evidence>
<gene>
    <name evidence="2" type="ORF">ATJ97_1958</name>
</gene>
<sequence length="91" mass="10364">MPPVCEVLLCLPKVLPFRARPAYGAGMSEFFAIFEPGLRHLIEERERLEMDVRRPGDGAPPFGPLDLDSGVAYIERDPRPRRSDDEEPDER</sequence>
<dbReference type="Pfam" id="PF19690">
    <property type="entry name" value="DUF6191"/>
    <property type="match status" value="1"/>
</dbReference>
<keyword evidence="3" id="KW-1185">Reference proteome</keyword>
<feature type="region of interest" description="Disordered" evidence="1">
    <location>
        <begin position="52"/>
        <end position="91"/>
    </location>
</feature>
<feature type="compositionally biased region" description="Basic and acidic residues" evidence="1">
    <location>
        <begin position="74"/>
        <end position="84"/>
    </location>
</feature>
<dbReference type="InterPro" id="IPR045684">
    <property type="entry name" value="DUF6191"/>
</dbReference>
<dbReference type="AlphaFoldDB" id="A0A2A9EMG4"/>
<proteinExistence type="predicted"/>
<evidence type="ECO:0000313" key="3">
    <source>
        <dbReference type="Proteomes" id="UP000222106"/>
    </source>
</evidence>
<comment type="caution">
    <text evidence="2">The sequence shown here is derived from an EMBL/GenBank/DDBJ whole genome shotgun (WGS) entry which is preliminary data.</text>
</comment>
<accession>A0A2A9EMG4</accession>
<dbReference type="EMBL" id="PDJI01000004">
    <property type="protein sequence ID" value="PFG39452.1"/>
    <property type="molecule type" value="Genomic_DNA"/>
</dbReference>
<organism evidence="2 3">
    <name type="scientific">Georgenia soli</name>
    <dbReference type="NCBI Taxonomy" id="638953"/>
    <lineage>
        <taxon>Bacteria</taxon>
        <taxon>Bacillati</taxon>
        <taxon>Actinomycetota</taxon>
        <taxon>Actinomycetes</taxon>
        <taxon>Micrococcales</taxon>
        <taxon>Bogoriellaceae</taxon>
        <taxon>Georgenia</taxon>
    </lineage>
</organism>
<name>A0A2A9EMG4_9MICO</name>
<evidence type="ECO:0000256" key="1">
    <source>
        <dbReference type="SAM" id="MobiDB-lite"/>
    </source>
</evidence>